<dbReference type="EMBL" id="JAMYWD010000004">
    <property type="protein sequence ID" value="KAJ4974997.1"/>
    <property type="molecule type" value="Genomic_DNA"/>
</dbReference>
<name>A0A9Q0QX43_9MAGN</name>
<sequence length="99" mass="11348">MLIVGVTCGSKERAANQQSSYSMEHFSQPAILQLPALQFVYKLSFRDTLVLNALKSAGKQQRLLVHDARLVLLKILFVHYYIEDFSLLKRSKSYCRLPC</sequence>
<dbReference type="Proteomes" id="UP001141806">
    <property type="component" value="Unassembled WGS sequence"/>
</dbReference>
<gene>
    <name evidence="1" type="ORF">NE237_008171</name>
</gene>
<protein>
    <submittedName>
        <fullName evidence="1">Uncharacterized protein</fullName>
    </submittedName>
</protein>
<dbReference type="AlphaFoldDB" id="A0A9Q0QX43"/>
<evidence type="ECO:0000313" key="2">
    <source>
        <dbReference type="Proteomes" id="UP001141806"/>
    </source>
</evidence>
<organism evidence="1 2">
    <name type="scientific">Protea cynaroides</name>
    <dbReference type="NCBI Taxonomy" id="273540"/>
    <lineage>
        <taxon>Eukaryota</taxon>
        <taxon>Viridiplantae</taxon>
        <taxon>Streptophyta</taxon>
        <taxon>Embryophyta</taxon>
        <taxon>Tracheophyta</taxon>
        <taxon>Spermatophyta</taxon>
        <taxon>Magnoliopsida</taxon>
        <taxon>Proteales</taxon>
        <taxon>Proteaceae</taxon>
        <taxon>Protea</taxon>
    </lineage>
</organism>
<comment type="caution">
    <text evidence="1">The sequence shown here is derived from an EMBL/GenBank/DDBJ whole genome shotgun (WGS) entry which is preliminary data.</text>
</comment>
<reference evidence="1" key="1">
    <citation type="journal article" date="2023" name="Plant J.">
        <title>The genome of the king protea, Protea cynaroides.</title>
        <authorList>
            <person name="Chang J."/>
            <person name="Duong T.A."/>
            <person name="Schoeman C."/>
            <person name="Ma X."/>
            <person name="Roodt D."/>
            <person name="Barker N."/>
            <person name="Li Z."/>
            <person name="Van de Peer Y."/>
            <person name="Mizrachi E."/>
        </authorList>
    </citation>
    <scope>NUCLEOTIDE SEQUENCE</scope>
    <source>
        <tissue evidence="1">Young leaves</tissue>
    </source>
</reference>
<evidence type="ECO:0000313" key="1">
    <source>
        <dbReference type="EMBL" id="KAJ4974997.1"/>
    </source>
</evidence>
<keyword evidence="2" id="KW-1185">Reference proteome</keyword>
<proteinExistence type="predicted"/>
<accession>A0A9Q0QX43</accession>